<dbReference type="GO" id="GO:0005183">
    <property type="term" value="F:gonadotropin hormone-releasing hormone activity"/>
    <property type="evidence" value="ECO:0007669"/>
    <property type="project" value="TreeGrafter"/>
</dbReference>
<organism evidence="10 11">
    <name type="scientific">Sapajus apella</name>
    <name type="common">Brown-capped capuchin</name>
    <name type="synonym">Cebus apella</name>
    <dbReference type="NCBI Taxonomy" id="9515"/>
    <lineage>
        <taxon>Eukaryota</taxon>
        <taxon>Metazoa</taxon>
        <taxon>Chordata</taxon>
        <taxon>Craniata</taxon>
        <taxon>Vertebrata</taxon>
        <taxon>Euteleostomi</taxon>
        <taxon>Mammalia</taxon>
        <taxon>Eutheria</taxon>
        <taxon>Euarchontoglires</taxon>
        <taxon>Primates</taxon>
        <taxon>Haplorrhini</taxon>
        <taxon>Platyrrhini</taxon>
        <taxon>Cebidae</taxon>
        <taxon>Cebinae</taxon>
        <taxon>Sapajus</taxon>
    </lineage>
</organism>
<keyword evidence="4" id="KW-0964">Secreted</keyword>
<keyword evidence="10" id="KW-1185">Reference proteome</keyword>
<keyword evidence="6" id="KW-0372">Hormone</keyword>
<keyword evidence="5" id="KW-0165">Cleavage on pair of basic residues</keyword>
<dbReference type="Proteomes" id="UP000504640">
    <property type="component" value="Unplaced"/>
</dbReference>
<keyword evidence="8" id="KW-0027">Amidation</keyword>
<evidence type="ECO:0000313" key="10">
    <source>
        <dbReference type="Proteomes" id="UP000504640"/>
    </source>
</evidence>
<dbReference type="AlphaFoldDB" id="A0A6J3JBD1"/>
<gene>
    <name evidence="11" type="primary">LOC116562990</name>
</gene>
<accession>A0A6J3JBD1</accession>
<dbReference type="GeneID" id="116562990"/>
<proteinExistence type="inferred from homology"/>
<dbReference type="InterPro" id="IPR002012">
    <property type="entry name" value="GnRH"/>
</dbReference>
<evidence type="ECO:0000256" key="9">
    <source>
        <dbReference type="SAM" id="MobiDB-lite"/>
    </source>
</evidence>
<dbReference type="PANTHER" id="PTHR10522:SF6">
    <property type="entry name" value="PROGONADOLIBERIN-2"/>
    <property type="match status" value="1"/>
</dbReference>
<evidence type="ECO:0000256" key="1">
    <source>
        <dbReference type="ARBA" id="ARBA00004093"/>
    </source>
</evidence>
<evidence type="ECO:0000256" key="4">
    <source>
        <dbReference type="ARBA" id="ARBA00022525"/>
    </source>
</evidence>
<evidence type="ECO:0000313" key="11">
    <source>
        <dbReference type="RefSeq" id="XP_032151474.1"/>
    </source>
</evidence>
<feature type="region of interest" description="Disordered" evidence="9">
    <location>
        <begin position="149"/>
        <end position="177"/>
    </location>
</feature>
<name>A0A6J3JBD1_SAPAP</name>
<comment type="function">
    <text evidence="1">Stimulates the secretion of gonadotropins; it stimulates the secretion of both luteinizing and follicle-stimulating hormones.</text>
</comment>
<evidence type="ECO:0000256" key="5">
    <source>
        <dbReference type="ARBA" id="ARBA00022685"/>
    </source>
</evidence>
<evidence type="ECO:0000256" key="3">
    <source>
        <dbReference type="ARBA" id="ARBA00010968"/>
    </source>
</evidence>
<sequence>MQPRKWEDETRTWASLEQESQAWRLMGRWWGGTICRWPEASSCLVNVCGVVWEGGWVVSCSPSPLKTSLESGGGAAWPINLGAIWLGSCSRLKEPSHPQLFLAWIELHPGCMPAMASSRRGLLLLLVLLTAHPGPSEAQHWSHGWYPGGKRALSSAQDPQNALRPPAGSPAQSAHGLSSDALAPLEDSIPWEGRTTAWWSLCQKQHLAQTLLTAAREPRPAPPSSNKV</sequence>
<dbReference type="GO" id="GO:0031530">
    <property type="term" value="F:gonadotropin-releasing hormone receptor binding"/>
    <property type="evidence" value="ECO:0007669"/>
    <property type="project" value="TreeGrafter"/>
</dbReference>
<evidence type="ECO:0000256" key="8">
    <source>
        <dbReference type="ARBA" id="ARBA00022815"/>
    </source>
</evidence>
<evidence type="ECO:0000256" key="6">
    <source>
        <dbReference type="ARBA" id="ARBA00022702"/>
    </source>
</evidence>
<dbReference type="PROSITE" id="PS00473">
    <property type="entry name" value="GNRH"/>
    <property type="match status" value="1"/>
</dbReference>
<dbReference type="PANTHER" id="PTHR10522">
    <property type="entry name" value="GONADOLIBERIN"/>
    <property type="match status" value="1"/>
</dbReference>
<dbReference type="RefSeq" id="XP_032151474.1">
    <property type="nucleotide sequence ID" value="XM_032295583.1"/>
</dbReference>
<keyword evidence="7" id="KW-0732">Signal</keyword>
<comment type="subcellular location">
    <subcellularLocation>
        <location evidence="2">Secreted</location>
    </subcellularLocation>
</comment>
<comment type="similarity">
    <text evidence="3">Belongs to the GnRH family.</text>
</comment>
<evidence type="ECO:0000256" key="2">
    <source>
        <dbReference type="ARBA" id="ARBA00004613"/>
    </source>
</evidence>
<reference evidence="11" key="1">
    <citation type="submission" date="2025-08" db="UniProtKB">
        <authorList>
            <consortium name="RefSeq"/>
        </authorList>
    </citation>
    <scope>IDENTIFICATION</scope>
    <source>
        <tissue evidence="11">Blood</tissue>
    </source>
</reference>
<protein>
    <submittedName>
        <fullName evidence="11">Progonadoliberin-2 isoform X1</fullName>
    </submittedName>
</protein>
<evidence type="ECO:0000256" key="7">
    <source>
        <dbReference type="ARBA" id="ARBA00022729"/>
    </source>
</evidence>
<dbReference type="InterPro" id="IPR019792">
    <property type="entry name" value="Gonadoliberin"/>
</dbReference>
<dbReference type="GO" id="GO:0005615">
    <property type="term" value="C:extracellular space"/>
    <property type="evidence" value="ECO:0007669"/>
    <property type="project" value="TreeGrafter"/>
</dbReference>